<organism evidence="2 3">
    <name type="scientific">Aspergillus pseudotamarii</name>
    <dbReference type="NCBI Taxonomy" id="132259"/>
    <lineage>
        <taxon>Eukaryota</taxon>
        <taxon>Fungi</taxon>
        <taxon>Dikarya</taxon>
        <taxon>Ascomycota</taxon>
        <taxon>Pezizomycotina</taxon>
        <taxon>Eurotiomycetes</taxon>
        <taxon>Eurotiomycetidae</taxon>
        <taxon>Eurotiales</taxon>
        <taxon>Aspergillaceae</taxon>
        <taxon>Aspergillus</taxon>
        <taxon>Aspergillus subgen. Circumdati</taxon>
    </lineage>
</organism>
<reference evidence="2 3" key="1">
    <citation type="submission" date="2019-04" db="EMBL/GenBank/DDBJ databases">
        <title>Friends and foes A comparative genomics study of 23 Aspergillus species from section Flavi.</title>
        <authorList>
            <consortium name="DOE Joint Genome Institute"/>
            <person name="Kjaerbolling I."/>
            <person name="Vesth T."/>
            <person name="Frisvad J.C."/>
            <person name="Nybo J.L."/>
            <person name="Theobald S."/>
            <person name="Kildgaard S."/>
            <person name="Isbrandt T."/>
            <person name="Kuo A."/>
            <person name="Sato A."/>
            <person name="Lyhne E.K."/>
            <person name="Kogle M.E."/>
            <person name="Wiebenga A."/>
            <person name="Kun R.S."/>
            <person name="Lubbers R.J."/>
            <person name="Makela M.R."/>
            <person name="Barry K."/>
            <person name="Chovatia M."/>
            <person name="Clum A."/>
            <person name="Daum C."/>
            <person name="Haridas S."/>
            <person name="He G."/>
            <person name="LaButti K."/>
            <person name="Lipzen A."/>
            <person name="Mondo S."/>
            <person name="Riley R."/>
            <person name="Salamov A."/>
            <person name="Simmons B.A."/>
            <person name="Magnuson J.K."/>
            <person name="Henrissat B."/>
            <person name="Mortensen U.H."/>
            <person name="Larsen T.O."/>
            <person name="Devries R.P."/>
            <person name="Grigoriev I.V."/>
            <person name="Machida M."/>
            <person name="Baker S.E."/>
            <person name="Andersen M.R."/>
        </authorList>
    </citation>
    <scope>NUCLEOTIDE SEQUENCE [LARGE SCALE GENOMIC DNA]</scope>
    <source>
        <strain evidence="2 3">CBS 117625</strain>
    </source>
</reference>
<dbReference type="RefSeq" id="XP_031908540.1">
    <property type="nucleotide sequence ID" value="XM_032055992.1"/>
</dbReference>
<accession>A0A5N6SEW1</accession>
<protein>
    <submittedName>
        <fullName evidence="2">Uncharacterized protein</fullName>
    </submittedName>
</protein>
<name>A0A5N6SEW1_ASPPS</name>
<feature type="transmembrane region" description="Helical" evidence="1">
    <location>
        <begin position="85"/>
        <end position="110"/>
    </location>
</feature>
<feature type="non-terminal residue" evidence="2">
    <location>
        <position position="127"/>
    </location>
</feature>
<evidence type="ECO:0000256" key="1">
    <source>
        <dbReference type="SAM" id="Phobius"/>
    </source>
</evidence>
<evidence type="ECO:0000313" key="2">
    <source>
        <dbReference type="EMBL" id="KAE8132477.1"/>
    </source>
</evidence>
<dbReference type="EMBL" id="ML743632">
    <property type="protein sequence ID" value="KAE8132477.1"/>
    <property type="molecule type" value="Genomic_DNA"/>
</dbReference>
<keyword evidence="1" id="KW-0472">Membrane</keyword>
<keyword evidence="1" id="KW-0812">Transmembrane</keyword>
<dbReference type="Proteomes" id="UP000325672">
    <property type="component" value="Unassembled WGS sequence"/>
</dbReference>
<evidence type="ECO:0000313" key="3">
    <source>
        <dbReference type="Proteomes" id="UP000325672"/>
    </source>
</evidence>
<keyword evidence="1" id="KW-1133">Transmembrane helix</keyword>
<gene>
    <name evidence="2" type="ORF">BDV38DRAFT_261075</name>
</gene>
<keyword evidence="3" id="KW-1185">Reference proteome</keyword>
<sequence length="127" mass="13804">MTFTARIGCIIASLSLSLSLCAFLSALLGVSLIWGGRRERWVMIIARVILGFRVEGVLLDTHGTTPWTGIPGVVPSVSISPYVSWMLRLLIGILAVTCAVVIVSLVPYIMSDLFGLVMGQPQWIVHH</sequence>
<proteinExistence type="predicted"/>
<feature type="transmembrane region" description="Helical" evidence="1">
    <location>
        <begin position="7"/>
        <end position="34"/>
    </location>
</feature>
<dbReference type="GeneID" id="43640202"/>
<dbReference type="AlphaFoldDB" id="A0A5N6SEW1"/>